<gene>
    <name evidence="1" type="ORF">A2Y67_01280</name>
</gene>
<accession>A0A1G1XN09</accession>
<organism evidence="1 2">
    <name type="scientific">Candidatus Buchananbacteria bacterium RBG_13_39_9</name>
    <dbReference type="NCBI Taxonomy" id="1797531"/>
    <lineage>
        <taxon>Bacteria</taxon>
        <taxon>Candidatus Buchananiibacteriota</taxon>
    </lineage>
</organism>
<protein>
    <submittedName>
        <fullName evidence="1">Uncharacterized protein</fullName>
    </submittedName>
</protein>
<dbReference type="AlphaFoldDB" id="A0A1G1XN09"/>
<dbReference type="EMBL" id="MHIA01000030">
    <property type="protein sequence ID" value="OGY41351.1"/>
    <property type="molecule type" value="Genomic_DNA"/>
</dbReference>
<proteinExistence type="predicted"/>
<reference evidence="1 2" key="1">
    <citation type="journal article" date="2016" name="Nat. Commun.">
        <title>Thousands of microbial genomes shed light on interconnected biogeochemical processes in an aquifer system.</title>
        <authorList>
            <person name="Anantharaman K."/>
            <person name="Brown C.T."/>
            <person name="Hug L.A."/>
            <person name="Sharon I."/>
            <person name="Castelle C.J."/>
            <person name="Probst A.J."/>
            <person name="Thomas B.C."/>
            <person name="Singh A."/>
            <person name="Wilkins M.J."/>
            <person name="Karaoz U."/>
            <person name="Brodie E.L."/>
            <person name="Williams K.H."/>
            <person name="Hubbard S.S."/>
            <person name="Banfield J.F."/>
        </authorList>
    </citation>
    <scope>NUCLEOTIDE SEQUENCE [LARGE SCALE GENOMIC DNA]</scope>
</reference>
<sequence>MTESYKRYWIKRFIFCWKFGKIIIPTKLRIRLQIIQNYFWKWRFGEWFKKHLPGKILPQSADNT</sequence>
<evidence type="ECO:0000313" key="2">
    <source>
        <dbReference type="Proteomes" id="UP000176260"/>
    </source>
</evidence>
<dbReference type="Proteomes" id="UP000176260">
    <property type="component" value="Unassembled WGS sequence"/>
</dbReference>
<name>A0A1G1XN09_9BACT</name>
<comment type="caution">
    <text evidence="1">The sequence shown here is derived from an EMBL/GenBank/DDBJ whole genome shotgun (WGS) entry which is preliminary data.</text>
</comment>
<evidence type="ECO:0000313" key="1">
    <source>
        <dbReference type="EMBL" id="OGY41351.1"/>
    </source>
</evidence>